<dbReference type="Proteomes" id="UP000054776">
    <property type="component" value="Unassembled WGS sequence"/>
</dbReference>
<reference evidence="1 2" key="1">
    <citation type="submission" date="2015-01" db="EMBL/GenBank/DDBJ databases">
        <title>Evolution of Trichinella species and genotypes.</title>
        <authorList>
            <person name="Korhonen P.K."/>
            <person name="Edoardo P."/>
            <person name="Giuseppe L.R."/>
            <person name="Gasser R.B."/>
        </authorList>
    </citation>
    <scope>NUCLEOTIDE SEQUENCE [LARGE SCALE GENOMIC DNA]</scope>
    <source>
        <strain evidence="1">ISS3</strain>
    </source>
</reference>
<dbReference type="InParanoid" id="A0A0V0YTD0"/>
<proteinExistence type="predicted"/>
<sequence length="36" mass="4275">MKLNKFTIQVNSLGSRRDLQRIAKLFYVKSKQFCVN</sequence>
<protein>
    <submittedName>
        <fullName evidence="1">Uncharacterized protein</fullName>
    </submittedName>
</protein>
<keyword evidence="2" id="KW-1185">Reference proteome</keyword>
<evidence type="ECO:0000313" key="2">
    <source>
        <dbReference type="Proteomes" id="UP000054776"/>
    </source>
</evidence>
<dbReference type="EMBL" id="JYDH01005180">
    <property type="protein sequence ID" value="KRY03405.1"/>
    <property type="molecule type" value="Genomic_DNA"/>
</dbReference>
<accession>A0A0V0YTD0</accession>
<organism evidence="1 2">
    <name type="scientific">Trichinella spiralis</name>
    <name type="common">Trichina worm</name>
    <dbReference type="NCBI Taxonomy" id="6334"/>
    <lineage>
        <taxon>Eukaryota</taxon>
        <taxon>Metazoa</taxon>
        <taxon>Ecdysozoa</taxon>
        <taxon>Nematoda</taxon>
        <taxon>Enoplea</taxon>
        <taxon>Dorylaimia</taxon>
        <taxon>Trichinellida</taxon>
        <taxon>Trichinellidae</taxon>
        <taxon>Trichinella</taxon>
    </lineage>
</organism>
<comment type="caution">
    <text evidence="1">The sequence shown here is derived from an EMBL/GenBank/DDBJ whole genome shotgun (WGS) entry which is preliminary data.</text>
</comment>
<name>A0A0V0YTD0_TRISP</name>
<gene>
    <name evidence="1" type="ORF">T01_4399</name>
</gene>
<dbReference type="AlphaFoldDB" id="A0A0V0YTD0"/>
<evidence type="ECO:0000313" key="1">
    <source>
        <dbReference type="EMBL" id="KRY03405.1"/>
    </source>
</evidence>